<dbReference type="KEGG" id="nfi:NFIA_032700"/>
<evidence type="ECO:0000256" key="3">
    <source>
        <dbReference type="ARBA" id="ARBA00022729"/>
    </source>
</evidence>
<evidence type="ECO:0000256" key="1">
    <source>
        <dbReference type="ARBA" id="ARBA00004613"/>
    </source>
</evidence>
<dbReference type="EMBL" id="DS027686">
    <property type="protein sequence ID" value="EAW23705.1"/>
    <property type="molecule type" value="Genomic_DNA"/>
</dbReference>
<sequence>MLHTSIVSVTASLALVLNANAQAALYAQCGGEGYSGPTSPMPPWNKHCTKYYNNHNDHNNDHRYTHRAKVLHHFTGFNINSTKPSASNPLGNPTLPGWTTSGGLNWVGFLVSKYNTSLTLSYNFAYGGATTNASLVAPYTSTVLSFIDQVTEFTNSIASKPSYAPWTSENSLVGVWMGVNDVGNSYWLSNIDELLIKIMDSYFGQLQILYDAGVRNYVLLGVPPINRSPLMLSQGTDATTAEAAVIAKYNNLIATYLAKFKSKNSGVTATIVDTQAPFNKALDNPTAYGAPNATCFNSDGTSCLWFNDYHPGIAIQNLTAQAVASALKGSFF</sequence>
<keyword evidence="2" id="KW-0964">Secreted</keyword>
<evidence type="ECO:0000313" key="7">
    <source>
        <dbReference type="Proteomes" id="UP000006702"/>
    </source>
</evidence>
<dbReference type="SUPFAM" id="SSF52266">
    <property type="entry name" value="SGNH hydrolase"/>
    <property type="match status" value="1"/>
</dbReference>
<reference evidence="7" key="1">
    <citation type="journal article" date="2008" name="PLoS Genet.">
        <title>Genomic islands in the pathogenic filamentous fungus Aspergillus fumigatus.</title>
        <authorList>
            <person name="Fedorova N.D."/>
            <person name="Khaldi N."/>
            <person name="Joardar V.S."/>
            <person name="Maiti R."/>
            <person name="Amedeo P."/>
            <person name="Anderson M.J."/>
            <person name="Crabtree J."/>
            <person name="Silva J.C."/>
            <person name="Badger J.H."/>
            <person name="Albarraq A."/>
            <person name="Angiuoli S."/>
            <person name="Bussey H."/>
            <person name="Bowyer P."/>
            <person name="Cotty P.J."/>
            <person name="Dyer P.S."/>
            <person name="Egan A."/>
            <person name="Galens K."/>
            <person name="Fraser-Liggett C.M."/>
            <person name="Haas B.J."/>
            <person name="Inman J.M."/>
            <person name="Kent R."/>
            <person name="Lemieux S."/>
            <person name="Malavazi I."/>
            <person name="Orvis J."/>
            <person name="Roemer T."/>
            <person name="Ronning C.M."/>
            <person name="Sundaram J.P."/>
            <person name="Sutton G."/>
            <person name="Turner G."/>
            <person name="Venter J.C."/>
            <person name="White O.R."/>
            <person name="Whitty B.R."/>
            <person name="Youngman P."/>
            <person name="Wolfe K.H."/>
            <person name="Goldman G.H."/>
            <person name="Wortman J.R."/>
            <person name="Jiang B."/>
            <person name="Denning D.W."/>
            <person name="Nierman W.C."/>
        </authorList>
    </citation>
    <scope>NUCLEOTIDE SEQUENCE [LARGE SCALE GENOMIC DNA]</scope>
    <source>
        <strain evidence="7">ATCC 1020 / DSM 3700 / CBS 544.65 / FGSC A1164 / JCM 1740 / NRRL 181 / WB 181</strain>
    </source>
</reference>
<evidence type="ECO:0000259" key="5">
    <source>
        <dbReference type="Pfam" id="PF00734"/>
    </source>
</evidence>
<keyword evidence="3 4" id="KW-0732">Signal</keyword>
<dbReference type="Pfam" id="PF00734">
    <property type="entry name" value="CBM_1"/>
    <property type="match status" value="1"/>
</dbReference>
<evidence type="ECO:0000256" key="2">
    <source>
        <dbReference type="ARBA" id="ARBA00022525"/>
    </source>
</evidence>
<comment type="subcellular location">
    <subcellularLocation>
        <location evidence="1">Secreted</location>
    </subcellularLocation>
</comment>
<dbReference type="InterPro" id="IPR000254">
    <property type="entry name" value="CBD"/>
</dbReference>
<keyword evidence="7" id="KW-1185">Reference proteome</keyword>
<protein>
    <recommendedName>
        <fullName evidence="5">CBM1 domain-containing protein</fullName>
    </recommendedName>
</protein>
<dbReference type="PANTHER" id="PTHR45642:SF139">
    <property type="entry name" value="SGNH HYDROLASE-TYPE ESTERASE DOMAIN-CONTAINING PROTEIN"/>
    <property type="match status" value="1"/>
</dbReference>
<organism evidence="6 7">
    <name type="scientific">Neosartorya fischeri (strain ATCC 1020 / DSM 3700 / CBS 544.65 / FGSC A1164 / JCM 1740 / NRRL 181 / WB 181)</name>
    <name type="common">Aspergillus fischerianus</name>
    <dbReference type="NCBI Taxonomy" id="331117"/>
    <lineage>
        <taxon>Eukaryota</taxon>
        <taxon>Fungi</taxon>
        <taxon>Dikarya</taxon>
        <taxon>Ascomycota</taxon>
        <taxon>Pezizomycotina</taxon>
        <taxon>Eurotiomycetes</taxon>
        <taxon>Eurotiomycetidae</taxon>
        <taxon>Eurotiales</taxon>
        <taxon>Aspergillaceae</taxon>
        <taxon>Aspergillus</taxon>
        <taxon>Aspergillus subgen. Fumigati</taxon>
    </lineage>
</organism>
<dbReference type="CDD" id="cd01846">
    <property type="entry name" value="fatty_acyltransferase_like"/>
    <property type="match status" value="1"/>
</dbReference>
<evidence type="ECO:0000313" key="6">
    <source>
        <dbReference type="EMBL" id="EAW23705.1"/>
    </source>
</evidence>
<dbReference type="Pfam" id="PF00657">
    <property type="entry name" value="Lipase_GDSL"/>
    <property type="match status" value="1"/>
</dbReference>
<dbReference type="InterPro" id="IPR050592">
    <property type="entry name" value="GDSL_lipolytic_enzyme"/>
</dbReference>
<dbReference type="GO" id="GO:0016788">
    <property type="term" value="F:hydrolase activity, acting on ester bonds"/>
    <property type="evidence" value="ECO:0007669"/>
    <property type="project" value="InterPro"/>
</dbReference>
<gene>
    <name evidence="6" type="ORF">NFIA_032700</name>
</gene>
<evidence type="ECO:0000256" key="4">
    <source>
        <dbReference type="SAM" id="SignalP"/>
    </source>
</evidence>
<dbReference type="VEuPathDB" id="FungiDB:NFIA_032700"/>
<dbReference type="OrthoDB" id="1600564at2759"/>
<name>A1CY85_NEOFI</name>
<dbReference type="GO" id="GO:0030248">
    <property type="term" value="F:cellulose binding"/>
    <property type="evidence" value="ECO:0007669"/>
    <property type="project" value="InterPro"/>
</dbReference>
<dbReference type="GeneID" id="4593129"/>
<feature type="domain" description="CBM1" evidence="5">
    <location>
        <begin position="25"/>
        <end position="39"/>
    </location>
</feature>
<dbReference type="InterPro" id="IPR001087">
    <property type="entry name" value="GDSL"/>
</dbReference>
<dbReference type="HOGENOM" id="CLU_015101_4_2_1"/>
<accession>A1CY85</accession>
<dbReference type="InterPro" id="IPR036514">
    <property type="entry name" value="SGNH_hydro_sf"/>
</dbReference>
<dbReference type="PANTHER" id="PTHR45642">
    <property type="entry name" value="GDSL ESTERASE/LIPASE EXL3"/>
    <property type="match status" value="1"/>
</dbReference>
<dbReference type="Proteomes" id="UP000006702">
    <property type="component" value="Unassembled WGS sequence"/>
</dbReference>
<dbReference type="Gene3D" id="3.40.50.1110">
    <property type="entry name" value="SGNH hydrolase"/>
    <property type="match status" value="1"/>
</dbReference>
<dbReference type="OMA" id="WGNNYHP"/>
<dbReference type="GO" id="GO:0005975">
    <property type="term" value="P:carbohydrate metabolic process"/>
    <property type="evidence" value="ECO:0007669"/>
    <property type="project" value="InterPro"/>
</dbReference>
<dbReference type="eggNOG" id="ENOG502RS04">
    <property type="taxonomic scope" value="Eukaryota"/>
</dbReference>
<dbReference type="GO" id="GO:0005576">
    <property type="term" value="C:extracellular region"/>
    <property type="evidence" value="ECO:0007669"/>
    <property type="project" value="UniProtKB-SubCell"/>
</dbReference>
<dbReference type="AlphaFoldDB" id="A1CY85"/>
<feature type="chain" id="PRO_5002633539" description="CBM1 domain-containing protein" evidence="4">
    <location>
        <begin position="22"/>
        <end position="332"/>
    </location>
</feature>
<proteinExistence type="predicted"/>
<dbReference type="RefSeq" id="XP_001265602.1">
    <property type="nucleotide sequence ID" value="XM_001265601.1"/>
</dbReference>
<feature type="signal peptide" evidence="4">
    <location>
        <begin position="1"/>
        <end position="21"/>
    </location>
</feature>